<dbReference type="InterPro" id="IPR000014">
    <property type="entry name" value="PAS"/>
</dbReference>
<dbReference type="SUPFAM" id="SSF55785">
    <property type="entry name" value="PYP-like sensor domain (PAS domain)"/>
    <property type="match status" value="2"/>
</dbReference>
<keyword evidence="3" id="KW-0807">Transducer</keyword>
<dbReference type="Pfam" id="PF00672">
    <property type="entry name" value="HAMP"/>
    <property type="match status" value="1"/>
</dbReference>
<dbReference type="RefSeq" id="WP_282002924.1">
    <property type="nucleotide sequence ID" value="NZ_AP027151.1"/>
</dbReference>
<feature type="domain" description="Methyl-accepting transducer" evidence="6">
    <location>
        <begin position="417"/>
        <end position="632"/>
    </location>
</feature>
<dbReference type="EMBL" id="AP027151">
    <property type="protein sequence ID" value="BDV42459.1"/>
    <property type="molecule type" value="Genomic_DNA"/>
</dbReference>
<keyword evidence="1" id="KW-0145">Chemotaxis</keyword>
<dbReference type="SMART" id="SM00304">
    <property type="entry name" value="HAMP"/>
    <property type="match status" value="2"/>
</dbReference>
<feature type="domain" description="PAC" evidence="8">
    <location>
        <begin position="225"/>
        <end position="279"/>
    </location>
</feature>
<dbReference type="PROSITE" id="PS50885">
    <property type="entry name" value="HAMP"/>
    <property type="match status" value="1"/>
</dbReference>
<dbReference type="InterPro" id="IPR051310">
    <property type="entry name" value="MCP_chemotaxis"/>
</dbReference>
<dbReference type="InterPro" id="IPR004089">
    <property type="entry name" value="MCPsignal_dom"/>
</dbReference>
<keyword evidence="4" id="KW-0175">Coiled coil</keyword>
<evidence type="ECO:0000259" key="8">
    <source>
        <dbReference type="PROSITE" id="PS50113"/>
    </source>
</evidence>
<dbReference type="InterPro" id="IPR000700">
    <property type="entry name" value="PAS-assoc_C"/>
</dbReference>
<feature type="domain" description="HAMP" evidence="9">
    <location>
        <begin position="282"/>
        <end position="334"/>
    </location>
</feature>
<dbReference type="Pfam" id="PF00015">
    <property type="entry name" value="MCPsignal"/>
    <property type="match status" value="1"/>
</dbReference>
<evidence type="ECO:0000256" key="1">
    <source>
        <dbReference type="ARBA" id="ARBA00022500"/>
    </source>
</evidence>
<name>A0ABM8EJR0_9BACT</name>
<feature type="region of interest" description="Disordered" evidence="5">
    <location>
        <begin position="423"/>
        <end position="469"/>
    </location>
</feature>
<feature type="region of interest" description="Disordered" evidence="5">
    <location>
        <begin position="649"/>
        <end position="697"/>
    </location>
</feature>
<dbReference type="Proteomes" id="UP001317705">
    <property type="component" value="Chromosome"/>
</dbReference>
<feature type="compositionally biased region" description="Low complexity" evidence="5">
    <location>
        <begin position="661"/>
        <end position="697"/>
    </location>
</feature>
<feature type="compositionally biased region" description="Low complexity" evidence="5">
    <location>
        <begin position="423"/>
        <end position="458"/>
    </location>
</feature>
<feature type="compositionally biased region" description="Polar residues" evidence="5">
    <location>
        <begin position="459"/>
        <end position="469"/>
    </location>
</feature>
<feature type="coiled-coil region" evidence="4">
    <location>
        <begin position="6"/>
        <end position="33"/>
    </location>
</feature>
<dbReference type="SMART" id="SM00283">
    <property type="entry name" value="MA"/>
    <property type="match status" value="1"/>
</dbReference>
<sequence length="718" mass="76742">MLNFLRKDLLEEKARLEEKIAALEREREQLQGEKFRCQSIVSAIAAPMFVVDRNLVITHVNEAALTAMGYRSDEVVGRMTCAELARTPICGTADCTLKNCMRTGEVIVGETVAETRDRRKIPIKAVCSAIYDEAGNIAGGMEVIVDQTEVVRAKWEIDNILRSVAAPMFVVDKNLLITSVNDAALKAMGYQRDEVVGRMTCADFARTPLCNSANCTIKNCMQSGQTIIGETVAEARNGSKIPIQAACSALLDEEGRPYGGMEVIIDITEVKRLQREANEQREYLERQVRMLVEKLEAFSAGDLSIELVAERQDEIGQIVESLSRAVRNLAEFARAAEQIAIGNINTEVKPRSDRDTLGAALASLIASQQEKAYLAEQIAGGDLSVSVAVLSELDTLGKALARMVAKLKDVVADVKNAADNVTAGSQELSSSSEEMSQGATEQAAAAEEASSSMEQMSSNIRQNADNASQTEKIAVKSAQDAREGGKAVAETVVAMKEIAGKISIIEEIARQTNLLALNAAIEAARAGEHGKGFAVVAAEVRKLAERSQKAAGEISELSSTSVEVAEKAGGMLARMVPDIQRTAELVQEISAASREQDAGAEQINRAIQQLDQVIQQNASASEEMASTSEELASQAEQLQSIISFFKTGEESSQGARRDAAAGKNGANAKKRLGYGPAGAASRPRPGAAGGTRQAGAARGVMLDMGAASDGMDDEFEKY</sequence>
<comment type="similarity">
    <text evidence="2">Belongs to the methyl-accepting chemotaxis (MCP) protein family.</text>
</comment>
<dbReference type="SUPFAM" id="SSF58104">
    <property type="entry name" value="Methyl-accepting chemotaxis protein (MCP) signaling domain"/>
    <property type="match status" value="1"/>
</dbReference>
<dbReference type="PANTHER" id="PTHR43531:SF11">
    <property type="entry name" value="METHYL-ACCEPTING CHEMOTAXIS PROTEIN 3"/>
    <property type="match status" value="1"/>
</dbReference>
<dbReference type="Gene3D" id="1.10.8.500">
    <property type="entry name" value="HAMP domain in histidine kinase"/>
    <property type="match status" value="1"/>
</dbReference>
<dbReference type="Pfam" id="PF13426">
    <property type="entry name" value="PAS_9"/>
    <property type="match status" value="2"/>
</dbReference>
<dbReference type="SMART" id="SM00091">
    <property type="entry name" value="PAS"/>
    <property type="match status" value="2"/>
</dbReference>
<proteinExistence type="inferred from homology"/>
<feature type="coiled-coil region" evidence="4">
    <location>
        <begin position="603"/>
        <end position="637"/>
    </location>
</feature>
<evidence type="ECO:0000256" key="5">
    <source>
        <dbReference type="SAM" id="MobiDB-lite"/>
    </source>
</evidence>
<feature type="coiled-coil region" evidence="4">
    <location>
        <begin position="267"/>
        <end position="294"/>
    </location>
</feature>
<dbReference type="Gene3D" id="1.10.287.950">
    <property type="entry name" value="Methyl-accepting chemotaxis protein"/>
    <property type="match status" value="1"/>
</dbReference>
<dbReference type="PROSITE" id="PS50111">
    <property type="entry name" value="CHEMOTAXIS_TRANSDUC_2"/>
    <property type="match status" value="1"/>
</dbReference>
<dbReference type="Gene3D" id="3.30.450.20">
    <property type="entry name" value="PAS domain"/>
    <property type="match status" value="2"/>
</dbReference>
<keyword evidence="11" id="KW-1185">Reference proteome</keyword>
<evidence type="ECO:0000313" key="10">
    <source>
        <dbReference type="EMBL" id="BDV42459.1"/>
    </source>
</evidence>
<dbReference type="PROSITE" id="PS50112">
    <property type="entry name" value="PAS"/>
    <property type="match status" value="2"/>
</dbReference>
<accession>A0ABM8EJR0</accession>
<dbReference type="CDD" id="cd06225">
    <property type="entry name" value="HAMP"/>
    <property type="match status" value="2"/>
</dbReference>
<evidence type="ECO:0000259" key="7">
    <source>
        <dbReference type="PROSITE" id="PS50112"/>
    </source>
</evidence>
<evidence type="ECO:0000256" key="4">
    <source>
        <dbReference type="SAM" id="Coils"/>
    </source>
</evidence>
<gene>
    <name evidence="10" type="ORF">GURASL_13820</name>
</gene>
<evidence type="ECO:0000256" key="3">
    <source>
        <dbReference type="PROSITE-ProRule" id="PRU00284"/>
    </source>
</evidence>
<evidence type="ECO:0000313" key="11">
    <source>
        <dbReference type="Proteomes" id="UP001317705"/>
    </source>
</evidence>
<protein>
    <submittedName>
        <fullName evidence="10">Uncharacterized protein</fullName>
    </submittedName>
</protein>
<organism evidence="10 11">
    <name type="scientific">Geotalea uraniireducens</name>
    <dbReference type="NCBI Taxonomy" id="351604"/>
    <lineage>
        <taxon>Bacteria</taxon>
        <taxon>Pseudomonadati</taxon>
        <taxon>Thermodesulfobacteriota</taxon>
        <taxon>Desulfuromonadia</taxon>
        <taxon>Geobacterales</taxon>
        <taxon>Geobacteraceae</taxon>
        <taxon>Geotalea</taxon>
    </lineage>
</organism>
<feature type="domain" description="PAS" evidence="7">
    <location>
        <begin position="33"/>
        <end position="84"/>
    </location>
</feature>
<feature type="domain" description="PAS" evidence="7">
    <location>
        <begin position="153"/>
        <end position="204"/>
    </location>
</feature>
<dbReference type="InterPro" id="IPR003660">
    <property type="entry name" value="HAMP_dom"/>
</dbReference>
<dbReference type="PROSITE" id="PS50113">
    <property type="entry name" value="PAC"/>
    <property type="match status" value="1"/>
</dbReference>
<dbReference type="InterPro" id="IPR035965">
    <property type="entry name" value="PAS-like_dom_sf"/>
</dbReference>
<dbReference type="CDD" id="cd00130">
    <property type="entry name" value="PAS"/>
    <property type="match status" value="2"/>
</dbReference>
<dbReference type="NCBIfam" id="TIGR00229">
    <property type="entry name" value="sensory_box"/>
    <property type="match status" value="2"/>
</dbReference>
<evidence type="ECO:0000256" key="2">
    <source>
        <dbReference type="ARBA" id="ARBA00029447"/>
    </source>
</evidence>
<reference evidence="10 11" key="1">
    <citation type="submission" date="2022-12" db="EMBL/GenBank/DDBJ databases">
        <title>Polyphasic characterization of Geotalea uranireducens NIT-SL11 newly isolated from a complex of sewage sludge and microbially reduced graphene oxide.</title>
        <authorList>
            <person name="Xie L."/>
            <person name="Yoshida N."/>
            <person name="Meng L."/>
        </authorList>
    </citation>
    <scope>NUCLEOTIDE SEQUENCE [LARGE SCALE GENOMIC DNA]</scope>
    <source>
        <strain evidence="10 11">NIT-SL11</strain>
    </source>
</reference>
<dbReference type="PANTHER" id="PTHR43531">
    <property type="entry name" value="PROTEIN ICFG"/>
    <property type="match status" value="1"/>
</dbReference>
<evidence type="ECO:0000259" key="9">
    <source>
        <dbReference type="PROSITE" id="PS50885"/>
    </source>
</evidence>
<evidence type="ECO:0000259" key="6">
    <source>
        <dbReference type="PROSITE" id="PS50111"/>
    </source>
</evidence>